<sequence>MKENFKISSKLSFTPNLIKQMMKSHSNFSLEITEESEGTMDIITDKKSSDHALDSKNNEKNVTKIETTEIQLNPILSLEQLIQESDHATQKLLSTPNLSSENKTKKDHDMVESESSDATIYMCCKTCQYKSLKIKQSCEIEKHHIIKILVKKNSCT</sequence>
<name>A0A0C2MST3_THEKT</name>
<dbReference type="EMBL" id="JWZT01002083">
    <property type="protein sequence ID" value="KII70356.1"/>
    <property type="molecule type" value="Genomic_DNA"/>
</dbReference>
<protein>
    <submittedName>
        <fullName evidence="2">Uncharacterized protein</fullName>
    </submittedName>
</protein>
<comment type="caution">
    <text evidence="2">The sequence shown here is derived from an EMBL/GenBank/DDBJ whole genome shotgun (WGS) entry which is preliminary data.</text>
</comment>
<evidence type="ECO:0000313" key="3">
    <source>
        <dbReference type="Proteomes" id="UP000031668"/>
    </source>
</evidence>
<keyword evidence="3" id="KW-1185">Reference proteome</keyword>
<organism evidence="2 3">
    <name type="scientific">Thelohanellus kitauei</name>
    <name type="common">Myxosporean</name>
    <dbReference type="NCBI Taxonomy" id="669202"/>
    <lineage>
        <taxon>Eukaryota</taxon>
        <taxon>Metazoa</taxon>
        <taxon>Cnidaria</taxon>
        <taxon>Myxozoa</taxon>
        <taxon>Myxosporea</taxon>
        <taxon>Bivalvulida</taxon>
        <taxon>Platysporina</taxon>
        <taxon>Myxobolidae</taxon>
        <taxon>Thelohanellus</taxon>
    </lineage>
</organism>
<evidence type="ECO:0000256" key="1">
    <source>
        <dbReference type="SAM" id="MobiDB-lite"/>
    </source>
</evidence>
<accession>A0A0C2MST3</accession>
<dbReference type="Proteomes" id="UP000031668">
    <property type="component" value="Unassembled WGS sequence"/>
</dbReference>
<proteinExistence type="predicted"/>
<feature type="compositionally biased region" description="Polar residues" evidence="1">
    <location>
        <begin position="92"/>
        <end position="101"/>
    </location>
</feature>
<dbReference type="AlphaFoldDB" id="A0A0C2MST3"/>
<evidence type="ECO:0000313" key="2">
    <source>
        <dbReference type="EMBL" id="KII70356.1"/>
    </source>
</evidence>
<feature type="region of interest" description="Disordered" evidence="1">
    <location>
        <begin position="92"/>
        <end position="112"/>
    </location>
</feature>
<reference evidence="2 3" key="1">
    <citation type="journal article" date="2014" name="Genome Biol. Evol.">
        <title>The genome of the myxosporean Thelohanellus kitauei shows adaptations to nutrient acquisition within its fish host.</title>
        <authorList>
            <person name="Yang Y."/>
            <person name="Xiong J."/>
            <person name="Zhou Z."/>
            <person name="Huo F."/>
            <person name="Miao W."/>
            <person name="Ran C."/>
            <person name="Liu Y."/>
            <person name="Zhang J."/>
            <person name="Feng J."/>
            <person name="Wang M."/>
            <person name="Wang M."/>
            <person name="Wang L."/>
            <person name="Yao B."/>
        </authorList>
    </citation>
    <scope>NUCLEOTIDE SEQUENCE [LARGE SCALE GENOMIC DNA]</scope>
    <source>
        <strain evidence="2">Wuqing</strain>
    </source>
</reference>
<feature type="compositionally biased region" description="Basic and acidic residues" evidence="1">
    <location>
        <begin position="102"/>
        <end position="111"/>
    </location>
</feature>
<gene>
    <name evidence="2" type="ORF">RF11_00138</name>
</gene>